<dbReference type="PANTHER" id="PTHR33434:SF2">
    <property type="entry name" value="FATTY ACID-BINDING PROTEIN TM_1468"/>
    <property type="match status" value="1"/>
</dbReference>
<dbReference type="RefSeq" id="WP_025363460.1">
    <property type="nucleotide sequence ID" value="NZ_CP006681.1"/>
</dbReference>
<dbReference type="PANTHER" id="PTHR33434">
    <property type="entry name" value="DEGV DOMAIN-CONTAINING PROTEIN DR_1986-RELATED"/>
    <property type="match status" value="1"/>
</dbReference>
<gene>
    <name evidence="2" type="primary">degV3</name>
    <name evidence="2" type="ORF">SCULI_v1c08970</name>
</gene>
<dbReference type="GO" id="GO:0008289">
    <property type="term" value="F:lipid binding"/>
    <property type="evidence" value="ECO:0007669"/>
    <property type="project" value="UniProtKB-KW"/>
</dbReference>
<dbReference type="OrthoDB" id="391635at2"/>
<dbReference type="PATRIC" id="fig|1276246.3.peg.892"/>
<keyword evidence="1" id="KW-0446">Lipid-binding</keyword>
<dbReference type="InterPro" id="IPR043168">
    <property type="entry name" value="DegV_C"/>
</dbReference>
<organism evidence="2 3">
    <name type="scientific">Spiroplasma culicicola AES-1</name>
    <dbReference type="NCBI Taxonomy" id="1276246"/>
    <lineage>
        <taxon>Bacteria</taxon>
        <taxon>Bacillati</taxon>
        <taxon>Mycoplasmatota</taxon>
        <taxon>Mollicutes</taxon>
        <taxon>Entomoplasmatales</taxon>
        <taxon>Spiroplasmataceae</taxon>
        <taxon>Spiroplasma</taxon>
    </lineage>
</organism>
<dbReference type="EMBL" id="CP006681">
    <property type="protein sequence ID" value="AHI53237.1"/>
    <property type="molecule type" value="Genomic_DNA"/>
</dbReference>
<dbReference type="Gene3D" id="3.30.1180.10">
    <property type="match status" value="1"/>
</dbReference>
<dbReference type="HOGENOM" id="CLU_048251_3_0_14"/>
<dbReference type="STRING" id="1276246.SCULI_v1c08970"/>
<dbReference type="InterPro" id="IPR003797">
    <property type="entry name" value="DegV"/>
</dbReference>
<evidence type="ECO:0000313" key="3">
    <source>
        <dbReference type="Proteomes" id="UP000019267"/>
    </source>
</evidence>
<dbReference type="eggNOG" id="COG1307">
    <property type="taxonomic scope" value="Bacteria"/>
</dbReference>
<dbReference type="Pfam" id="PF02645">
    <property type="entry name" value="DegV"/>
    <property type="match status" value="1"/>
</dbReference>
<dbReference type="AlphaFoldDB" id="W6A8B8"/>
<dbReference type="InterPro" id="IPR050270">
    <property type="entry name" value="DegV_domain_contain"/>
</dbReference>
<reference evidence="2 3" key="1">
    <citation type="journal article" date="2014" name="Genome Biol. Evol.">
        <title>Molecular evolution of the substrate utilization strategies and putative virulence factors in mosquito-associated Spiroplasma species.</title>
        <authorList>
            <person name="Chang T.H."/>
            <person name="Lo W.S."/>
            <person name="Ku C."/>
            <person name="Chen L.L."/>
            <person name="Kuo C.H."/>
        </authorList>
    </citation>
    <scope>NUCLEOTIDE SEQUENCE [LARGE SCALE GENOMIC DNA]</scope>
    <source>
        <strain evidence="2">AES-1</strain>
    </source>
</reference>
<name>W6A8B8_9MOLU</name>
<evidence type="ECO:0000256" key="1">
    <source>
        <dbReference type="ARBA" id="ARBA00023121"/>
    </source>
</evidence>
<protein>
    <submittedName>
        <fullName evidence="2">DegV family protein</fullName>
    </submittedName>
</protein>
<evidence type="ECO:0000313" key="2">
    <source>
        <dbReference type="EMBL" id="AHI53237.1"/>
    </source>
</evidence>
<sequence length="283" mass="31618">MKIGLLFDSSSGLTTEQIKGTNIDVIPLHVIFDGEADFLDTPENHQKYETYKAIDGGKRVTTSMASPGEVSEKYDTLLKQYNHIICVTISPNLSGMYQTAVMVANDDEYKGKVTVLKHALAANCLKELAFKFDKMVAKEDIKVEDFQTEIELWEKNTAIIIVPGELDRLAKGGRAKSVLISLLKMLKTKLAIQWGEKPKKVGMGRTITSLLEKIMKTIKNVCGQQFKLMFLHTPETTAKTIDQVKKYLDSAKLNYLEEIVPTPFTCHAGLETIAFIAIKNDIL</sequence>
<dbReference type="Gene3D" id="3.40.50.10170">
    <property type="match status" value="1"/>
</dbReference>
<dbReference type="KEGG" id="scq:SCULI_v1c08970"/>
<accession>W6A8B8</accession>
<keyword evidence="3" id="KW-1185">Reference proteome</keyword>
<dbReference type="NCBIfam" id="TIGR00762">
    <property type="entry name" value="DegV"/>
    <property type="match status" value="1"/>
</dbReference>
<dbReference type="SUPFAM" id="SSF82549">
    <property type="entry name" value="DAK1/DegV-like"/>
    <property type="match status" value="1"/>
</dbReference>
<proteinExistence type="predicted"/>
<dbReference type="PROSITE" id="PS51482">
    <property type="entry name" value="DEGV"/>
    <property type="match status" value="1"/>
</dbReference>
<dbReference type="Proteomes" id="UP000019267">
    <property type="component" value="Chromosome"/>
</dbReference>